<dbReference type="Gene3D" id="3.90.79.10">
    <property type="entry name" value="Nucleoside Triphosphate Pyrophosphohydrolase"/>
    <property type="match status" value="1"/>
</dbReference>
<dbReference type="InterPro" id="IPR020476">
    <property type="entry name" value="Nudix_hydrolase"/>
</dbReference>
<dbReference type="InterPro" id="IPR000086">
    <property type="entry name" value="NUDIX_hydrolase_dom"/>
</dbReference>
<dbReference type="PANTHER" id="PTHR43046">
    <property type="entry name" value="GDP-MANNOSE MANNOSYL HYDROLASE"/>
    <property type="match status" value="1"/>
</dbReference>
<feature type="domain" description="Nudix hydrolase" evidence="3">
    <location>
        <begin position="15"/>
        <end position="147"/>
    </location>
</feature>
<evidence type="ECO:0000256" key="1">
    <source>
        <dbReference type="ARBA" id="ARBA00001946"/>
    </source>
</evidence>
<dbReference type="PRINTS" id="PR00502">
    <property type="entry name" value="NUDIXFAMILY"/>
</dbReference>
<comment type="cofactor">
    <cofactor evidence="1">
        <name>Mg(2+)</name>
        <dbReference type="ChEBI" id="CHEBI:18420"/>
    </cofactor>
</comment>
<dbReference type="AlphaFoldDB" id="A0A3B0UZF3"/>
<dbReference type="InterPro" id="IPR015797">
    <property type="entry name" value="NUDIX_hydrolase-like_dom_sf"/>
</dbReference>
<gene>
    <name evidence="4" type="ORF">MNBD_CHLOROFLEXI01-1736</name>
</gene>
<protein>
    <recommendedName>
        <fullName evidence="3">Nudix hydrolase domain-containing protein</fullName>
    </recommendedName>
</protein>
<sequence length="158" mass="17904">MVKVITGERIGKEGRIAVGCSAAVFDEDRQRILLIKRVDNRLWAVPGGYMEAGESLTEACVREVLEETGLCVEVKRLITVYTDPNRLIEYPDGKRLQLVVLHFEAKPLSGKLRVSNESSEVKFFSRAEIQNLKMGSFDHLRIMDAFSTQEKTIIRDAF</sequence>
<evidence type="ECO:0000256" key="2">
    <source>
        <dbReference type="ARBA" id="ARBA00022801"/>
    </source>
</evidence>
<dbReference type="PANTHER" id="PTHR43046:SF2">
    <property type="entry name" value="8-OXO-DGTP DIPHOSPHATASE-RELATED"/>
    <property type="match status" value="1"/>
</dbReference>
<name>A0A3B0UZF3_9ZZZZ</name>
<dbReference type="Pfam" id="PF00293">
    <property type="entry name" value="NUDIX"/>
    <property type="match status" value="1"/>
</dbReference>
<accession>A0A3B0UZF3</accession>
<evidence type="ECO:0000313" key="4">
    <source>
        <dbReference type="EMBL" id="VAW30907.1"/>
    </source>
</evidence>
<evidence type="ECO:0000259" key="3">
    <source>
        <dbReference type="PROSITE" id="PS51462"/>
    </source>
</evidence>
<organism evidence="4">
    <name type="scientific">hydrothermal vent metagenome</name>
    <dbReference type="NCBI Taxonomy" id="652676"/>
    <lineage>
        <taxon>unclassified sequences</taxon>
        <taxon>metagenomes</taxon>
        <taxon>ecological metagenomes</taxon>
    </lineage>
</organism>
<reference evidence="4" key="1">
    <citation type="submission" date="2018-06" db="EMBL/GenBank/DDBJ databases">
        <authorList>
            <person name="Zhirakovskaya E."/>
        </authorList>
    </citation>
    <scope>NUCLEOTIDE SEQUENCE</scope>
</reference>
<keyword evidence="2" id="KW-0378">Hydrolase</keyword>
<dbReference type="GO" id="GO:0016787">
    <property type="term" value="F:hydrolase activity"/>
    <property type="evidence" value="ECO:0007669"/>
    <property type="project" value="UniProtKB-KW"/>
</dbReference>
<dbReference type="EMBL" id="UOEU01000110">
    <property type="protein sequence ID" value="VAW30907.1"/>
    <property type="molecule type" value="Genomic_DNA"/>
</dbReference>
<dbReference type="InterPro" id="IPR020084">
    <property type="entry name" value="NUDIX_hydrolase_CS"/>
</dbReference>
<dbReference type="PROSITE" id="PS00893">
    <property type="entry name" value="NUDIX_BOX"/>
    <property type="match status" value="1"/>
</dbReference>
<proteinExistence type="predicted"/>
<dbReference type="PROSITE" id="PS51462">
    <property type="entry name" value="NUDIX"/>
    <property type="match status" value="1"/>
</dbReference>
<dbReference type="SUPFAM" id="SSF55811">
    <property type="entry name" value="Nudix"/>
    <property type="match status" value="1"/>
</dbReference>